<proteinExistence type="predicted"/>
<name>A0A944DXY3_PSEFL</name>
<protein>
    <submittedName>
        <fullName evidence="2">AvrE-family type 3 secretion system effector</fullName>
    </submittedName>
</protein>
<organism evidence="2 3">
    <name type="scientific">Pseudomonas fluorescens</name>
    <dbReference type="NCBI Taxonomy" id="294"/>
    <lineage>
        <taxon>Bacteria</taxon>
        <taxon>Pseudomonadati</taxon>
        <taxon>Pseudomonadota</taxon>
        <taxon>Gammaproteobacteria</taxon>
        <taxon>Pseudomonadales</taxon>
        <taxon>Pseudomonadaceae</taxon>
        <taxon>Pseudomonas</taxon>
    </lineage>
</organism>
<evidence type="ECO:0000313" key="3">
    <source>
        <dbReference type="Proteomes" id="UP000692896"/>
    </source>
</evidence>
<feature type="region of interest" description="Disordered" evidence="1">
    <location>
        <begin position="1"/>
        <end position="43"/>
    </location>
</feature>
<gene>
    <name evidence="2" type="ORF">J7E47_09745</name>
</gene>
<feature type="compositionally biased region" description="Polar residues" evidence="1">
    <location>
        <begin position="69"/>
        <end position="103"/>
    </location>
</feature>
<dbReference type="Pfam" id="PF11725">
    <property type="entry name" value="AvrE_T3Es"/>
    <property type="match status" value="1"/>
</dbReference>
<feature type="region of interest" description="Disordered" evidence="1">
    <location>
        <begin position="646"/>
        <end position="681"/>
    </location>
</feature>
<evidence type="ECO:0000256" key="1">
    <source>
        <dbReference type="SAM" id="MobiDB-lite"/>
    </source>
</evidence>
<feature type="compositionally biased region" description="Polar residues" evidence="1">
    <location>
        <begin position="1"/>
        <end position="38"/>
    </location>
</feature>
<accession>A0A944DXY3</accession>
<dbReference type="RefSeq" id="WP_214917889.1">
    <property type="nucleotide sequence ID" value="NZ_JAGGNX010000022.1"/>
</dbReference>
<dbReference type="Proteomes" id="UP000692896">
    <property type="component" value="Unassembled WGS sequence"/>
</dbReference>
<comment type="caution">
    <text evidence="2">The sequence shown here is derived from an EMBL/GenBank/DDBJ whole genome shotgun (WGS) entry which is preliminary data.</text>
</comment>
<evidence type="ECO:0000313" key="2">
    <source>
        <dbReference type="EMBL" id="MBT2329001.1"/>
    </source>
</evidence>
<reference evidence="2" key="1">
    <citation type="submission" date="2021-03" db="EMBL/GenBank/DDBJ databases">
        <title>Genomic analysis provides insights into the functional capacity of soil bacteria communities inhabiting an altitudinal gradient in the Atacama Desert.</title>
        <authorList>
            <person name="Gonzalez M."/>
            <person name="Maldonado J."/>
            <person name="Maza F."/>
            <person name="Hodar C."/>
            <person name="Cortes M."/>
            <person name="Palma R."/>
            <person name="Andreani C."/>
            <person name="Gaete A."/>
            <person name="Vasquez-Dean J."/>
            <person name="Acuna V."/>
            <person name="Aguado M."/>
            <person name="Mandakovic D."/>
            <person name="Latorre M."/>
            <person name="Orellana A."/>
            <person name="Gutierrez R."/>
            <person name="Montecino M."/>
            <person name="Allende M."/>
            <person name="Maass A."/>
            <person name="Cambiazo V."/>
        </authorList>
    </citation>
    <scope>NUCLEOTIDE SEQUENCE</scope>
    <source>
        <strain evidence="2">ISL-25</strain>
    </source>
</reference>
<dbReference type="InterPro" id="IPR021085">
    <property type="entry name" value="AvrE_T3Es"/>
</dbReference>
<feature type="region of interest" description="Disordered" evidence="1">
    <location>
        <begin position="59"/>
        <end position="114"/>
    </location>
</feature>
<sequence>MQTTISRAPSDVGQASTAVNAAASQTTDLQQQPGTPTQRPFHALRSVGRRALRGLGRLMQNAHVLPRQRASTPRASSSAQGPTTLTPQQAVSMATQLTRSSGARLQGGDDNGPSLEARAAAERRAHVRLNDKGEPDFKKFNPPAVGELLNHALGQKGQTYQARLTDESAENHFLLDQKGHVLHIKQGDTAMVAVRSSQLQGASNGDAPAAQHLIHQGANVEVAGVEPRQAPLQTLGAGHLGHMTGIHEDASGQQLRLHDDKLYEFDKTSASWVAPSGHENMTFDQLARQGNGSLYARKDDHLINLTPTSEHELAATEVHVPDLKAFSVSTDHQLASLSGENAQTLQILDLKQDADNPVLSRTLNLDEGRAEAKHIAIGQDRVYISDTEGRLYSARREDLANAGPELKLKPETHLQIGNERQVSGFISGDDGTPHVLIQDRNGQAHAHGLDEQNAAIKGGWNLSDALVLDNRNGLPGSLAPQPSNVFNLDRLGSVALNDQRVQSWDATTQDWKDTGIKDIDQLARGIDSQAYVLKNGTLSKLDVKPQYNPVAVGAEHSLHQPPRSTSVALGAAVEGLGDRVITAFAMLNDKQFVALDDTDRLTAHHKTGEPTNLSRLGLEGDVAHLALDEHHNLYASTANGDLYAMAKDDWQSPPSTSANPPPPPTWKKIPPPGPVESIRTADDNSLHVTLKDRPQPMQLKGRTWQPPDLKAPDHNGLSEMFDRLKGGEVTSRKLGVLARFSVNLAGRNGIENSNRAPLGEWARAHLFKPTVETPRVLKNIGNHIQHRHHGREGLRPVYDVENQVFKRLELLSDSARPAPAAGQDLKSRIANLKLGPQGDELLTALEDFRNELEDNSLRATRHMGKEHGQSRLLRQKEGLLNIHGELLQPSKRTQLSMKLSNWSEKLNVSSSGHNLIKELQSALTQVAPSAENHTGELLKVLSDNGMKLSHQKADVPLGRRRDRGDELALTKARVALDVVTLKDLGEVLDKAELLGPSASEGQLKQLNAQLSELRDKTYGDHMIKQVTDMGFTDHASLEASYDGIKSFLNGFKKADHATSVNMRAATGSTSQAELADKLKASLKQLEHPDDEIAMQRGYGGAASTPFIQIANLPFVPWPSASAGGTRNYSLNAERGDKGVTVYLLRDGAGNASAGVGGGKGFWPGNDNASADIGNNRSFTPAIRLGAEVTGTATATQRDGVVFTVPDEHIDHFVDDLFSGKLNPMDVMKKGIEHEVQKGMRFNFDLNASGTAELRGAFGLSEDASTPLSAAARFGLGGSVSVNLLNYMDYSLTQKGNTGELTEGGKNRVRAFNNLTGTVQARAQIAGTHTQPSSAAQSAVAPLGGSASLSIDSKTTKRVKFNFKEAEPLTTANLTKISTGLGKAFKDSATQKELTRLADATQPEYANATAKEKIQLHLNGLKAHFADKPAQNDEQYLALRALTRADVQQQTAQDKHSLLAGARFESSYTNLSRLDEQGLVNKLMSVVNPMHSPSNAERISDLLDKDPTLKSVLKQMQNTNGTLGRVRLELKDDVQDRIDQGSRDGTLSQKELAGLLADRNNMRIKSIAVFQSVSKADGFNSPLPVLGYSSTASLAVNKTLGKINFSYGQDQDTPKSYFLDGELSRPSAQQKNTVGALRQDGLELKR</sequence>
<dbReference type="EMBL" id="JAGGOB010000020">
    <property type="protein sequence ID" value="MBT2329001.1"/>
    <property type="molecule type" value="Genomic_DNA"/>
</dbReference>
<feature type="compositionally biased region" description="Pro residues" evidence="1">
    <location>
        <begin position="659"/>
        <end position="674"/>
    </location>
</feature>